<organism evidence="1 2">
    <name type="scientific">Tuber magnatum</name>
    <name type="common">white Piedmont truffle</name>
    <dbReference type="NCBI Taxonomy" id="42249"/>
    <lineage>
        <taxon>Eukaryota</taxon>
        <taxon>Fungi</taxon>
        <taxon>Dikarya</taxon>
        <taxon>Ascomycota</taxon>
        <taxon>Pezizomycotina</taxon>
        <taxon>Pezizomycetes</taxon>
        <taxon>Pezizales</taxon>
        <taxon>Tuberaceae</taxon>
        <taxon>Tuber</taxon>
    </lineage>
</organism>
<dbReference type="OrthoDB" id="5401962at2759"/>
<dbReference type="PANTHER" id="PTHR35871:SF1">
    <property type="entry name" value="CXC1-LIKE CYSTEINE CLUSTER ASSOCIATED WITH KDZ TRANSPOSASES DOMAIN-CONTAINING PROTEIN"/>
    <property type="match status" value="1"/>
</dbReference>
<dbReference type="InterPro" id="IPR036397">
    <property type="entry name" value="RNaseH_sf"/>
</dbReference>
<dbReference type="Proteomes" id="UP000246991">
    <property type="component" value="Unassembled WGS sequence"/>
</dbReference>
<dbReference type="EMBL" id="PYWC01000092">
    <property type="protein sequence ID" value="PWW72880.1"/>
    <property type="molecule type" value="Genomic_DNA"/>
</dbReference>
<name>A0A317SHD3_9PEZI</name>
<comment type="caution">
    <text evidence="1">The sequence shown here is derived from an EMBL/GenBank/DDBJ whole genome shotgun (WGS) entry which is preliminary data.</text>
</comment>
<evidence type="ECO:0008006" key="3">
    <source>
        <dbReference type="Google" id="ProtNLM"/>
    </source>
</evidence>
<accession>A0A317SHD3</accession>
<dbReference type="PANTHER" id="PTHR35871">
    <property type="entry name" value="EXPRESSED PROTEIN"/>
    <property type="match status" value="1"/>
</dbReference>
<gene>
    <name evidence="1" type="ORF">C7212DRAFT_220536</name>
</gene>
<protein>
    <recommendedName>
        <fullName evidence="3">Tc1-like transposase DDE domain-containing protein</fullName>
    </recommendedName>
</protein>
<feature type="non-terminal residue" evidence="1">
    <location>
        <position position="1"/>
    </location>
</feature>
<evidence type="ECO:0000313" key="1">
    <source>
        <dbReference type="EMBL" id="PWW72880.1"/>
    </source>
</evidence>
<proteinExistence type="predicted"/>
<sequence length="255" mass="29652">VWKKRNTNLLCPKGRGCGIMISDFLLPCERLIANPVPVEMHQEIGIPEYTSLLFEFGSQNNQGYWSTENIIKYIQNYAIKIFEVVYPGYRVLFLFNNASSHSSYADDALRVQNMNLHNGGEQGILQDSYFLNHRVHTIQYMVEKEGIPKGIEIVLQEQGLWKEGLQLKCAKAQCGGCQARKRYKNCQNQTGKLQQMVKARGHLVRFYPKFHCELNWIEYYWSQVKCYARDSCEYNYEGLKMVSSYQPSLLIILSY</sequence>
<reference evidence="1 2" key="1">
    <citation type="submission" date="2018-03" db="EMBL/GenBank/DDBJ databases">
        <title>Genomes of Pezizomycetes fungi and the evolution of truffles.</title>
        <authorList>
            <person name="Murat C."/>
            <person name="Payen T."/>
            <person name="Noel B."/>
            <person name="Kuo A."/>
            <person name="Martin F.M."/>
        </authorList>
    </citation>
    <scope>NUCLEOTIDE SEQUENCE [LARGE SCALE GENOMIC DNA]</scope>
    <source>
        <strain evidence="1">091103-1</strain>
    </source>
</reference>
<dbReference type="Gene3D" id="3.30.420.10">
    <property type="entry name" value="Ribonuclease H-like superfamily/Ribonuclease H"/>
    <property type="match status" value="1"/>
</dbReference>
<dbReference type="GO" id="GO:0003676">
    <property type="term" value="F:nucleic acid binding"/>
    <property type="evidence" value="ECO:0007669"/>
    <property type="project" value="InterPro"/>
</dbReference>
<dbReference type="AlphaFoldDB" id="A0A317SHD3"/>
<evidence type="ECO:0000313" key="2">
    <source>
        <dbReference type="Proteomes" id="UP000246991"/>
    </source>
</evidence>
<keyword evidence="2" id="KW-1185">Reference proteome</keyword>